<dbReference type="SUPFAM" id="SSF52540">
    <property type="entry name" value="P-loop containing nucleoside triphosphate hydrolases"/>
    <property type="match status" value="1"/>
</dbReference>
<dbReference type="PANTHER" id="PTHR47679">
    <property type="entry name" value="PROTEIN TORNADO 1"/>
    <property type="match status" value="1"/>
</dbReference>
<dbReference type="EC" id="2.7.11.1" evidence="1"/>
<keyword evidence="6" id="KW-0067">ATP-binding</keyword>
<evidence type="ECO:0000256" key="1">
    <source>
        <dbReference type="ARBA" id="ARBA00012513"/>
    </source>
</evidence>
<dbReference type="Pfam" id="PF08477">
    <property type="entry name" value="Roc"/>
    <property type="match status" value="1"/>
</dbReference>
<feature type="domain" description="Roc" evidence="10">
    <location>
        <begin position="1"/>
        <end position="193"/>
    </location>
</feature>
<evidence type="ECO:0000313" key="12">
    <source>
        <dbReference type="WBParaSite" id="snap_masked-unitig_44347-processed-gene-0.0-mRNA-1"/>
    </source>
</evidence>
<evidence type="ECO:0000256" key="5">
    <source>
        <dbReference type="ARBA" id="ARBA00022777"/>
    </source>
</evidence>
<evidence type="ECO:0000256" key="2">
    <source>
        <dbReference type="ARBA" id="ARBA00022679"/>
    </source>
</evidence>
<keyword evidence="11" id="KW-1185">Reference proteome</keyword>
<dbReference type="InterPro" id="IPR032171">
    <property type="entry name" value="COR-A"/>
</dbReference>
<sequence>MKLMLVGFGGRGKTSLLRALMKLKQPERQSPPPWASPSRRGPQQPLHEPRFRCYHRKQKWVTYQLSCWDFAGQEEFYATHQCFLSQRAIYLLIYSLQSCSTVEGCDAELRRLKPWLPRPRPVLSSASAPTPTPCPSSGPNRDTIIANIRTRIETMIRRPGFPEIVEYVEVNAIRDNASVERLRTVIQSALEAFKVKGHHVMGQMVPESYVKLETLVMERARNTGQRGRGSSLRPRTRPGPARAAVVQLRKMATDAGLNMNDEKLSQAVRFLHESGVLLHFDDSTYRLNNLYFIDPQWLCRMMAQIVTVKEINGFIRSGVMRQSDLGLLFTGKRITEEDRHFIFPVSQIPQYLRILEKFEIVLPQKNDELLIPCRLPRHCGAGYLVTRLYQMPFIPIGFWPRLVARLYNIIDEIYPAPCTQLDLGTSSSSSSTAASSPCAPSILKMAQAGHVPLCPNGAYLLAQIADNIDVVIEEWYPGLTDRTVTGECILQKSAPCVACCSRLNIRSPKSQQQQQQPHQARSSSSAVVFHTFSFDDIVNEAGIAEAIRCPRFAETGHPELVPLSSLAPDVTLSDLPARLQLDSNRLELVQTQDHLLGQVRMSDVCYDL</sequence>
<evidence type="ECO:0000256" key="3">
    <source>
        <dbReference type="ARBA" id="ARBA00022737"/>
    </source>
</evidence>
<proteinExistence type="predicted"/>
<accession>A0A1I8JSD1</accession>
<keyword evidence="4" id="KW-0547">Nucleotide-binding</keyword>
<dbReference type="InterPro" id="IPR020859">
    <property type="entry name" value="ROC"/>
</dbReference>
<evidence type="ECO:0000313" key="11">
    <source>
        <dbReference type="Proteomes" id="UP000095280"/>
    </source>
</evidence>
<dbReference type="PROSITE" id="PS51424">
    <property type="entry name" value="ROC"/>
    <property type="match status" value="1"/>
</dbReference>
<dbReference type="Pfam" id="PF16095">
    <property type="entry name" value="COR-A"/>
    <property type="match status" value="1"/>
</dbReference>
<protein>
    <recommendedName>
        <fullName evidence="1">non-specific serine/threonine protein kinase</fullName>
        <ecNumber evidence="1">2.7.11.1</ecNumber>
    </recommendedName>
</protein>
<organism evidence="11 12">
    <name type="scientific">Macrostomum lignano</name>
    <dbReference type="NCBI Taxonomy" id="282301"/>
    <lineage>
        <taxon>Eukaryota</taxon>
        <taxon>Metazoa</taxon>
        <taxon>Spiralia</taxon>
        <taxon>Lophotrochozoa</taxon>
        <taxon>Platyhelminthes</taxon>
        <taxon>Rhabditophora</taxon>
        <taxon>Macrostomorpha</taxon>
        <taxon>Macrostomida</taxon>
        <taxon>Macrostomidae</taxon>
        <taxon>Macrostomum</taxon>
    </lineage>
</organism>
<keyword evidence="2" id="KW-0808">Transferase</keyword>
<evidence type="ECO:0000256" key="9">
    <source>
        <dbReference type="SAM" id="MobiDB-lite"/>
    </source>
</evidence>
<keyword evidence="5" id="KW-0418">Kinase</keyword>
<dbReference type="PANTHER" id="PTHR47679:SF2">
    <property type="entry name" value="C-TERMINAL OF ROC (COR) DOMAIN-CONTAINING PROTEIN"/>
    <property type="match status" value="1"/>
</dbReference>
<comment type="catalytic activity">
    <reaction evidence="7">
        <text>L-threonyl-[protein] + ATP = O-phospho-L-threonyl-[protein] + ADP + H(+)</text>
        <dbReference type="Rhea" id="RHEA:46608"/>
        <dbReference type="Rhea" id="RHEA-COMP:11060"/>
        <dbReference type="Rhea" id="RHEA-COMP:11605"/>
        <dbReference type="ChEBI" id="CHEBI:15378"/>
        <dbReference type="ChEBI" id="CHEBI:30013"/>
        <dbReference type="ChEBI" id="CHEBI:30616"/>
        <dbReference type="ChEBI" id="CHEBI:61977"/>
        <dbReference type="ChEBI" id="CHEBI:456216"/>
        <dbReference type="EC" id="2.7.11.1"/>
    </reaction>
</comment>
<evidence type="ECO:0000256" key="4">
    <source>
        <dbReference type="ARBA" id="ARBA00022741"/>
    </source>
</evidence>
<evidence type="ECO:0000256" key="8">
    <source>
        <dbReference type="ARBA" id="ARBA00048679"/>
    </source>
</evidence>
<dbReference type="InterPro" id="IPR027417">
    <property type="entry name" value="P-loop_NTPase"/>
</dbReference>
<feature type="region of interest" description="Disordered" evidence="9">
    <location>
        <begin position="25"/>
        <end position="47"/>
    </location>
</feature>
<evidence type="ECO:0000256" key="6">
    <source>
        <dbReference type="ARBA" id="ARBA00022840"/>
    </source>
</evidence>
<dbReference type="GO" id="GO:0016301">
    <property type="term" value="F:kinase activity"/>
    <property type="evidence" value="ECO:0007669"/>
    <property type="project" value="UniProtKB-KW"/>
</dbReference>
<dbReference type="AlphaFoldDB" id="A0A1I8JSD1"/>
<dbReference type="Proteomes" id="UP000095280">
    <property type="component" value="Unplaced"/>
</dbReference>
<name>A0A1I8JSD1_9PLAT</name>
<comment type="catalytic activity">
    <reaction evidence="8">
        <text>L-seryl-[protein] + ATP = O-phospho-L-seryl-[protein] + ADP + H(+)</text>
        <dbReference type="Rhea" id="RHEA:17989"/>
        <dbReference type="Rhea" id="RHEA-COMP:9863"/>
        <dbReference type="Rhea" id="RHEA-COMP:11604"/>
        <dbReference type="ChEBI" id="CHEBI:15378"/>
        <dbReference type="ChEBI" id="CHEBI:29999"/>
        <dbReference type="ChEBI" id="CHEBI:30616"/>
        <dbReference type="ChEBI" id="CHEBI:83421"/>
        <dbReference type="ChEBI" id="CHEBI:456216"/>
        <dbReference type="EC" id="2.7.11.1"/>
    </reaction>
</comment>
<keyword evidence="3" id="KW-0677">Repeat</keyword>
<dbReference type="Gene3D" id="3.30.70.1390">
    <property type="entry name" value="ROC domain from the Parkinson's disease-associated leucine-rich repeat kinase 2"/>
    <property type="match status" value="1"/>
</dbReference>
<evidence type="ECO:0000259" key="10">
    <source>
        <dbReference type="PROSITE" id="PS51424"/>
    </source>
</evidence>
<evidence type="ECO:0000256" key="7">
    <source>
        <dbReference type="ARBA" id="ARBA00047899"/>
    </source>
</evidence>
<dbReference type="GO" id="GO:0005524">
    <property type="term" value="F:ATP binding"/>
    <property type="evidence" value="ECO:0007669"/>
    <property type="project" value="UniProtKB-KW"/>
</dbReference>
<reference evidence="12" key="1">
    <citation type="submission" date="2016-11" db="UniProtKB">
        <authorList>
            <consortium name="WormBaseParasite"/>
        </authorList>
    </citation>
    <scope>IDENTIFICATION</scope>
</reference>
<feature type="region of interest" description="Disordered" evidence="9">
    <location>
        <begin position="122"/>
        <end position="141"/>
    </location>
</feature>
<dbReference type="WBParaSite" id="snap_masked-unitig_44347-processed-gene-0.0-mRNA-1">
    <property type="protein sequence ID" value="snap_masked-unitig_44347-processed-gene-0.0-mRNA-1"/>
    <property type="gene ID" value="snap_masked-unitig_44347-processed-gene-0.0"/>
</dbReference>